<keyword evidence="5" id="KW-0238">DNA-binding</keyword>
<keyword evidence="2" id="KW-0479">Metal-binding</keyword>
<comment type="subcellular location">
    <subcellularLocation>
        <location evidence="1">Nucleus</location>
    </subcellularLocation>
</comment>
<dbReference type="PANTHER" id="PTHR31313:SF81">
    <property type="entry name" value="TY1 ENHANCER ACTIVATOR"/>
    <property type="match status" value="1"/>
</dbReference>
<proteinExistence type="predicted"/>
<dbReference type="InterPro" id="IPR036864">
    <property type="entry name" value="Zn2-C6_fun-type_DNA-bd_sf"/>
</dbReference>
<dbReference type="InterPro" id="IPR001138">
    <property type="entry name" value="Zn2Cys6_DnaBD"/>
</dbReference>
<gene>
    <name evidence="10" type="ORF">I308_106125</name>
</gene>
<keyword evidence="6" id="KW-0804">Transcription</keyword>
<keyword evidence="7" id="KW-0539">Nucleus</keyword>
<evidence type="ECO:0000256" key="8">
    <source>
        <dbReference type="SAM" id="MobiDB-lite"/>
    </source>
</evidence>
<feature type="region of interest" description="Disordered" evidence="8">
    <location>
        <begin position="937"/>
        <end position="958"/>
    </location>
</feature>
<feature type="compositionally biased region" description="Polar residues" evidence="8">
    <location>
        <begin position="1036"/>
        <end position="1045"/>
    </location>
</feature>
<dbReference type="EMBL" id="ATAM02000012">
    <property type="protein sequence ID" value="KAL0241951.1"/>
    <property type="molecule type" value="Genomic_DNA"/>
</dbReference>
<dbReference type="Proteomes" id="UP000054399">
    <property type="component" value="Unassembled WGS sequence"/>
</dbReference>
<dbReference type="SUPFAM" id="SSF57701">
    <property type="entry name" value="Zn2/Cys6 DNA-binding domain"/>
    <property type="match status" value="1"/>
</dbReference>
<organism evidence="10 11">
    <name type="scientific">Cryptococcus tetragattii IND107</name>
    <dbReference type="NCBI Taxonomy" id="1296105"/>
    <lineage>
        <taxon>Eukaryota</taxon>
        <taxon>Fungi</taxon>
        <taxon>Dikarya</taxon>
        <taxon>Basidiomycota</taxon>
        <taxon>Agaricomycotina</taxon>
        <taxon>Tremellomycetes</taxon>
        <taxon>Tremellales</taxon>
        <taxon>Cryptococcaceae</taxon>
        <taxon>Cryptococcus</taxon>
        <taxon>Cryptococcus gattii species complex</taxon>
    </lineage>
</organism>
<evidence type="ECO:0000256" key="2">
    <source>
        <dbReference type="ARBA" id="ARBA00022723"/>
    </source>
</evidence>
<dbReference type="PANTHER" id="PTHR31313">
    <property type="entry name" value="TY1 ENHANCER ACTIVATOR"/>
    <property type="match status" value="1"/>
</dbReference>
<dbReference type="RefSeq" id="XP_066611333.1">
    <property type="nucleotide sequence ID" value="XM_066760572.1"/>
</dbReference>
<evidence type="ECO:0000313" key="11">
    <source>
        <dbReference type="Proteomes" id="UP000054399"/>
    </source>
</evidence>
<feature type="region of interest" description="Disordered" evidence="8">
    <location>
        <begin position="1014"/>
        <end position="1063"/>
    </location>
</feature>
<evidence type="ECO:0000256" key="3">
    <source>
        <dbReference type="ARBA" id="ARBA00022833"/>
    </source>
</evidence>
<accession>A0ABR3BJH7</accession>
<feature type="region of interest" description="Disordered" evidence="8">
    <location>
        <begin position="351"/>
        <end position="376"/>
    </location>
</feature>
<dbReference type="GeneID" id="91992980"/>
<reference evidence="10" key="1">
    <citation type="submission" date="2015-01" db="EMBL/GenBank/DDBJ databases">
        <authorList>
            <consortium name="The Broad Institute Genomics Platform"/>
            <person name="Cuomo C."/>
            <person name="Litvintseva A."/>
            <person name="Chen Y."/>
            <person name="Heitman J."/>
            <person name="Sun S."/>
            <person name="Springer D."/>
            <person name="Dromer F."/>
            <person name="Young S."/>
            <person name="Zeng Q."/>
            <person name="Gargeya S."/>
            <person name="Abouelleil A."/>
            <person name="Alvarado L."/>
            <person name="Chapman S.B."/>
            <person name="Gainer-Dewar J."/>
            <person name="Goldberg J."/>
            <person name="Griggs A."/>
            <person name="Gujja S."/>
            <person name="Hansen M."/>
            <person name="Howarth C."/>
            <person name="Imamovic A."/>
            <person name="Larimer J."/>
            <person name="Murphy C."/>
            <person name="Naylor J."/>
            <person name="Pearson M."/>
            <person name="Priest M."/>
            <person name="Roberts A."/>
            <person name="Saif S."/>
            <person name="Shea T."/>
            <person name="Sykes S."/>
            <person name="Wortman J."/>
            <person name="Nusbaum C."/>
            <person name="Birren B."/>
        </authorList>
    </citation>
    <scope>NUCLEOTIDE SEQUENCE</scope>
    <source>
        <strain evidence="10">IND107</strain>
    </source>
</reference>
<feature type="domain" description="Zn(2)-C6 fungal-type" evidence="9">
    <location>
        <begin position="9"/>
        <end position="100"/>
    </location>
</feature>
<keyword evidence="3" id="KW-0862">Zinc</keyword>
<dbReference type="SMART" id="SM00066">
    <property type="entry name" value="GAL4"/>
    <property type="match status" value="1"/>
</dbReference>
<sequence length="1200" mass="132996">MQEEPKKKRRQNVACDACKHRRVKCDLAPLLQSIHAESTDRLDISIAGGTSTSSTSGNSPSLVDISLADLVRQNPEVYCTNCKSKGLKCTTDQILNPSKPKKGGRRIDEARERFGGHGETSGGDTEPVAGPSDVPASGVSGTAQVWSELNPWIAEDFIVLTPSQPSSFVQPPSDVNDSLPPEILELNRATPVPHTTSLLGLGSESWMDFGPSILPAESVPINTVDPNSMAIPPFLPTSVASNTPSINLSHPTETLLDDRNGSTPVWWPFSDLPRETMEHVEHAGKTSVATSPIPPPNQFENGQFFGNTSLDHTPASISRLVNSYTEPFAESLSSGQLSDYQQLASNFFPFPRHDSAQTKKRDREEISSPGSAPGNKVLVRRKDPWQLYTKEEDLRMVRWGKKEAVQEKLADRALGIELSRHLVKTFFQAVHFSYPAILPESFYLEWMRAGQRSDRMTPAQEVLCSAIEAWGARYSDSPIVLGLSPEKAKMAPKVIQANGTFMPGAQARAYWGRARLAACKALLERTRQLIDTNGILRKPSITGVQALTLYMQLINMTDDTVDGPAQYMEGLMIHRTITQQMQILGLMWDSDQPIVTDSDELPMSLTQLRMKQRQVAHHFCVRCEHYAFWAAASGNEPTVPKTDMDAAGNWLRSVTDLLSKNSFKALSFYLTCYYRVTLIGRDVATSLSIPSKKKGAVDVVKFCNHVQRIWKDIDAFDTDMNPQVAHLMSACPRDDILAFSPLSYFSNLRLASPFLLLIIHQLICEQLEFCKTLSSAYITASHDHLDYNKASSDASRDEVNSGWTKAQSHEQMLQDLSLQSIDFMLKTCRAQVGMFKALMPTGTIQTSMLLLRELLAAAQFLAEVPTNEQGYPDDTPGGYDWTWEKKQEEVNCCVDALYQVGWAWADVASALDNIMVTMERLTPGPAELAAYKERVASRPPSQTPKMTEIASKREKEKRDDEAALKAVLSHWPPLSVPELIENAIETGGLDLLNDQSVLRLNFFPNSLVDEIESLGSGRSPHGASSTFASPEEETPKSVSRAQSGFGQDRERKSGCTHLSSADPSTAKALDDIFPHMCYREISDLDSNGQRLIYEEACFVRTWLSNGKPEDEKCNGQSSKPTRESNTREVGYQGMEPRTPLMGIMTPFNRVESKANSVIPEISIGGQTENSSEESFTLKDADEAQDQLQKFFDEWGKDMGL</sequence>
<feature type="region of interest" description="Disordered" evidence="8">
    <location>
        <begin position="1107"/>
        <end position="1139"/>
    </location>
</feature>
<evidence type="ECO:0000256" key="1">
    <source>
        <dbReference type="ARBA" id="ARBA00004123"/>
    </source>
</evidence>
<name>A0ABR3BJH7_9TREE</name>
<dbReference type="Gene3D" id="4.10.240.10">
    <property type="entry name" value="Zn(2)-C6 fungal-type DNA-binding domain"/>
    <property type="match status" value="1"/>
</dbReference>
<keyword evidence="4" id="KW-0805">Transcription regulation</keyword>
<reference evidence="10" key="2">
    <citation type="submission" date="2024-01" db="EMBL/GenBank/DDBJ databases">
        <title>Comparative genomics of Cryptococcus and Kwoniella reveals pathogenesis evolution and contrasting modes of karyotype evolution via chromosome fusion or intercentromeric recombination.</title>
        <authorList>
            <person name="Coelho M.A."/>
            <person name="David-Palma M."/>
            <person name="Shea T."/>
            <person name="Bowers K."/>
            <person name="Mcginley-Smith S."/>
            <person name="Mohammad A.W."/>
            <person name="Gnirke A."/>
            <person name="Yurkov A.M."/>
            <person name="Nowrousian M."/>
            <person name="Sun S."/>
            <person name="Cuomo C.A."/>
            <person name="Heitman J."/>
        </authorList>
    </citation>
    <scope>NUCLEOTIDE SEQUENCE</scope>
    <source>
        <strain evidence="10">IND107</strain>
    </source>
</reference>
<evidence type="ECO:0000256" key="4">
    <source>
        <dbReference type="ARBA" id="ARBA00023015"/>
    </source>
</evidence>
<evidence type="ECO:0000259" key="9">
    <source>
        <dbReference type="SMART" id="SM00066"/>
    </source>
</evidence>
<evidence type="ECO:0000256" key="5">
    <source>
        <dbReference type="ARBA" id="ARBA00023125"/>
    </source>
</evidence>
<protein>
    <recommendedName>
        <fullName evidence="9">Zn(2)-C6 fungal-type domain-containing protein</fullName>
    </recommendedName>
</protein>
<dbReference type="CDD" id="cd12148">
    <property type="entry name" value="fungal_TF_MHR"/>
    <property type="match status" value="1"/>
</dbReference>
<dbReference type="InterPro" id="IPR051615">
    <property type="entry name" value="Transcr_Regulatory_Elem"/>
</dbReference>
<evidence type="ECO:0000256" key="7">
    <source>
        <dbReference type="ARBA" id="ARBA00023242"/>
    </source>
</evidence>
<evidence type="ECO:0000256" key="6">
    <source>
        <dbReference type="ARBA" id="ARBA00023163"/>
    </source>
</evidence>
<keyword evidence="11" id="KW-1185">Reference proteome</keyword>
<feature type="compositionally biased region" description="Basic and acidic residues" evidence="8">
    <location>
        <begin position="351"/>
        <end position="366"/>
    </location>
</feature>
<comment type="caution">
    <text evidence="10">The sequence shown here is derived from an EMBL/GenBank/DDBJ whole genome shotgun (WGS) entry which is preliminary data.</text>
</comment>
<evidence type="ECO:0000313" key="10">
    <source>
        <dbReference type="EMBL" id="KAL0241951.1"/>
    </source>
</evidence>